<gene>
    <name evidence="4" type="ORF">DAPPUDRAFT_109735</name>
</gene>
<name>E9H416_DAPPU</name>
<dbReference type="HOGENOM" id="CLU_307008_0_0_1"/>
<protein>
    <submittedName>
        <fullName evidence="4">Uncharacterized protein</fullName>
    </submittedName>
</protein>
<dbReference type="EMBL" id="GL732590">
    <property type="protein sequence ID" value="EFX73438.1"/>
    <property type="molecule type" value="Genomic_DNA"/>
</dbReference>
<dbReference type="KEGG" id="dpx:DAPPUDRAFT_109735"/>
<evidence type="ECO:0000256" key="2">
    <source>
        <dbReference type="SAM" id="Phobius"/>
    </source>
</evidence>
<keyword evidence="2" id="KW-0812">Transmembrane</keyword>
<dbReference type="Gene3D" id="2.80.10.50">
    <property type="match status" value="1"/>
</dbReference>
<dbReference type="PANTHER" id="PTHR16021:SF23">
    <property type="entry name" value="FI18411P1-RELATED"/>
    <property type="match status" value="1"/>
</dbReference>
<keyword evidence="2" id="KW-0472">Membrane</keyword>
<dbReference type="Proteomes" id="UP000000305">
    <property type="component" value="Unassembled WGS sequence"/>
</dbReference>
<dbReference type="PhylomeDB" id="E9H416"/>
<feature type="compositionally biased region" description="Low complexity" evidence="1">
    <location>
        <begin position="622"/>
        <end position="633"/>
    </location>
</feature>
<dbReference type="SUPFAM" id="SSF50370">
    <property type="entry name" value="Ricin B-like lectins"/>
    <property type="match status" value="2"/>
</dbReference>
<feature type="transmembrane region" description="Helical" evidence="2">
    <location>
        <begin position="899"/>
        <end position="923"/>
    </location>
</feature>
<evidence type="ECO:0000256" key="3">
    <source>
        <dbReference type="SAM" id="SignalP"/>
    </source>
</evidence>
<evidence type="ECO:0000256" key="1">
    <source>
        <dbReference type="SAM" id="MobiDB-lite"/>
    </source>
</evidence>
<dbReference type="InterPro" id="IPR052660">
    <property type="entry name" value="Erythrocyte_Invasion_ImmMod"/>
</dbReference>
<keyword evidence="2" id="KW-1133">Transmembrane helix</keyword>
<accession>E9H416</accession>
<keyword evidence="3" id="KW-0732">Signal</keyword>
<organism evidence="4 5">
    <name type="scientific">Daphnia pulex</name>
    <name type="common">Water flea</name>
    <dbReference type="NCBI Taxonomy" id="6669"/>
    <lineage>
        <taxon>Eukaryota</taxon>
        <taxon>Metazoa</taxon>
        <taxon>Ecdysozoa</taxon>
        <taxon>Arthropoda</taxon>
        <taxon>Crustacea</taxon>
        <taxon>Branchiopoda</taxon>
        <taxon>Diplostraca</taxon>
        <taxon>Cladocera</taxon>
        <taxon>Anomopoda</taxon>
        <taxon>Daphniidae</taxon>
        <taxon>Daphnia</taxon>
    </lineage>
</organism>
<feature type="signal peptide" evidence="3">
    <location>
        <begin position="1"/>
        <end position="21"/>
    </location>
</feature>
<evidence type="ECO:0000313" key="5">
    <source>
        <dbReference type="Proteomes" id="UP000000305"/>
    </source>
</evidence>
<dbReference type="InParanoid" id="E9H416"/>
<dbReference type="PROSITE" id="PS50231">
    <property type="entry name" value="RICIN_B_LECTIN"/>
    <property type="match status" value="1"/>
</dbReference>
<proteinExistence type="predicted"/>
<feature type="chain" id="PRO_5003241498" evidence="3">
    <location>
        <begin position="22"/>
        <end position="985"/>
    </location>
</feature>
<sequence length="985" mass="110677">MHPSALLVVLFFFSTRAPVSAILIDTCNCTLPIFKGTIDLSDPYYCNNPAPVLQPIHVIYNIITKNKDPITWTGYVCTQWLSQKEVSTNFLLSHDTTYTKQVLKVSSSDCWKSAQYPQMCDTNPMTKDGDTLKFLQEPDGKGQWMTTQTFVAKNCVTQAIKLVKECHECPVTSPFGIIANSSNEEFANHNDLTIVWRRPDATQEPECAYKTILSSRGNLTRGFSQSKLEDYSAQLELIFNNNKTILCTNDTVLTVMGVPDTYVQLVNPKVRGKRSTNDVPTGIIRLANHTKYCLTYPKLDIYINVNIISCATDDNIETSDEYLSTIERGQNFQFLESGLIILTGDTYCIHSWNDNEIAAKSCNGDRNQAAYDTDTWMITDDPGRHDLTPIQIILTDQNLCLSASANETAPGRVFLANCSDSSDQFFIFEKVTQNENLLESKAPKESTSTHQEEEIPRLFGITPQFHGTVLSKTKVEYCLSVTDTQVLSLKLCKSITARNKFPQQKFAYYNGQLTIRGTTECVTPDKLLTCSNSINQTAKWEYDPSLLSMSWNRQCIALIPTTIIPRLTFTTCNISDPLQQWNFQHSLAELKPMPLETIPAWKDLQKQRNRRSRDRNWPNFASSSTGRPTSTTPKLPANPPKPVSTPTASQPSSPSNQNTTNQNITKNISDSDRQILDIENRQFIEAQAAKHESVLANEIRNLYCKITAIQRNQAVIMAQSNSILTGKALNLEKCSRVSSSGITLVLQQCAVVPIQLSAKLTSCGYQPFFQAISANYTIGKDGWSLHPFQDCFWTSPYVSLNDKTYQWINDDWKLHESSVHLTKLHLVKKFDDIPLKSYNYLPNHHSIYESNTIEQMNVLSELISRIQLSSSNSLSSLVLDTKSQSNFGDMSSWIYIFKYGLLGLLACIILFTCIYLAIACIPCHRLPAILTRKQVTVDDIELTAPLNPRLTIAKQHNHNHTIIDPIKGLCWNDGCVIVPPSAPAL</sequence>
<dbReference type="PANTHER" id="PTHR16021">
    <property type="entry name" value="MANSC DOMAIN CONTAINING PROTEIN 1"/>
    <property type="match status" value="1"/>
</dbReference>
<reference evidence="4 5" key="1">
    <citation type="journal article" date="2011" name="Science">
        <title>The ecoresponsive genome of Daphnia pulex.</title>
        <authorList>
            <person name="Colbourne J.K."/>
            <person name="Pfrender M.E."/>
            <person name="Gilbert D."/>
            <person name="Thomas W.K."/>
            <person name="Tucker A."/>
            <person name="Oakley T.H."/>
            <person name="Tokishita S."/>
            <person name="Aerts A."/>
            <person name="Arnold G.J."/>
            <person name="Basu M.K."/>
            <person name="Bauer D.J."/>
            <person name="Caceres C.E."/>
            <person name="Carmel L."/>
            <person name="Casola C."/>
            <person name="Choi J.H."/>
            <person name="Detter J.C."/>
            <person name="Dong Q."/>
            <person name="Dusheyko S."/>
            <person name="Eads B.D."/>
            <person name="Frohlich T."/>
            <person name="Geiler-Samerotte K.A."/>
            <person name="Gerlach D."/>
            <person name="Hatcher P."/>
            <person name="Jogdeo S."/>
            <person name="Krijgsveld J."/>
            <person name="Kriventseva E.V."/>
            <person name="Kultz D."/>
            <person name="Laforsch C."/>
            <person name="Lindquist E."/>
            <person name="Lopez J."/>
            <person name="Manak J.R."/>
            <person name="Muller J."/>
            <person name="Pangilinan J."/>
            <person name="Patwardhan R.P."/>
            <person name="Pitluck S."/>
            <person name="Pritham E.J."/>
            <person name="Rechtsteiner A."/>
            <person name="Rho M."/>
            <person name="Rogozin I.B."/>
            <person name="Sakarya O."/>
            <person name="Salamov A."/>
            <person name="Schaack S."/>
            <person name="Shapiro H."/>
            <person name="Shiga Y."/>
            <person name="Skalitzky C."/>
            <person name="Smith Z."/>
            <person name="Souvorov A."/>
            <person name="Sung W."/>
            <person name="Tang Z."/>
            <person name="Tsuchiya D."/>
            <person name="Tu H."/>
            <person name="Vos H."/>
            <person name="Wang M."/>
            <person name="Wolf Y.I."/>
            <person name="Yamagata H."/>
            <person name="Yamada T."/>
            <person name="Ye Y."/>
            <person name="Shaw J.R."/>
            <person name="Andrews J."/>
            <person name="Crease T.J."/>
            <person name="Tang H."/>
            <person name="Lucas S.M."/>
            <person name="Robertson H.M."/>
            <person name="Bork P."/>
            <person name="Koonin E.V."/>
            <person name="Zdobnov E.M."/>
            <person name="Grigoriev I.V."/>
            <person name="Lynch M."/>
            <person name="Boore J.L."/>
        </authorList>
    </citation>
    <scope>NUCLEOTIDE SEQUENCE [LARGE SCALE GENOMIC DNA]</scope>
</reference>
<dbReference type="AlphaFoldDB" id="E9H416"/>
<evidence type="ECO:0000313" key="4">
    <source>
        <dbReference type="EMBL" id="EFX73438.1"/>
    </source>
</evidence>
<dbReference type="CDD" id="cd00161">
    <property type="entry name" value="beta-trefoil_Ricin-like"/>
    <property type="match status" value="1"/>
</dbReference>
<dbReference type="InterPro" id="IPR035992">
    <property type="entry name" value="Ricin_B-like_lectins"/>
</dbReference>
<keyword evidence="5" id="KW-1185">Reference proteome</keyword>
<dbReference type="OrthoDB" id="10302164at2759"/>
<feature type="compositionally biased region" description="Low complexity" evidence="1">
    <location>
        <begin position="644"/>
        <end position="667"/>
    </location>
</feature>
<feature type="region of interest" description="Disordered" evidence="1">
    <location>
        <begin position="605"/>
        <end position="671"/>
    </location>
</feature>